<dbReference type="Pfam" id="PF08423">
    <property type="entry name" value="Rad51"/>
    <property type="match status" value="1"/>
</dbReference>
<protein>
    <recommendedName>
        <fullName evidence="2 9">DNA repair and recombination protein RadA</fullName>
    </recommendedName>
</protein>
<dbReference type="Gene3D" id="3.40.50.300">
    <property type="entry name" value="P-loop containing nucleotide triphosphate hydrolases"/>
    <property type="match status" value="1"/>
</dbReference>
<dbReference type="EMBL" id="JAWDKD010000003">
    <property type="protein sequence ID" value="MDV0446372.1"/>
    <property type="molecule type" value="Genomic_DNA"/>
</dbReference>
<feature type="binding site" evidence="9">
    <location>
        <begin position="107"/>
        <end position="114"/>
    </location>
    <ligand>
        <name>ATP</name>
        <dbReference type="ChEBI" id="CHEBI:30616"/>
    </ligand>
</feature>
<dbReference type="GO" id="GO:0005524">
    <property type="term" value="F:ATP binding"/>
    <property type="evidence" value="ECO:0007669"/>
    <property type="project" value="UniProtKB-UniRule"/>
</dbReference>
<gene>
    <name evidence="13" type="primary">recA</name>
    <name evidence="9" type="synonym">radA</name>
    <name evidence="13" type="ORF">MsAg5_02050</name>
</gene>
<dbReference type="AlphaFoldDB" id="A0AAE4MIS1"/>
<dbReference type="InterPro" id="IPR020588">
    <property type="entry name" value="RecA_ATP-bd"/>
</dbReference>
<evidence type="ECO:0000256" key="4">
    <source>
        <dbReference type="ARBA" id="ARBA00022763"/>
    </source>
</evidence>
<dbReference type="GO" id="GO:0140664">
    <property type="term" value="F:ATP-dependent DNA damage sensor activity"/>
    <property type="evidence" value="ECO:0007669"/>
    <property type="project" value="InterPro"/>
</dbReference>
<dbReference type="SUPFAM" id="SSF52540">
    <property type="entry name" value="P-loop containing nucleoside triphosphate hydrolases"/>
    <property type="match status" value="1"/>
</dbReference>
<name>A0AAE4MIS1_9EURY</name>
<feature type="domain" description="RecA family profile 2" evidence="12">
    <location>
        <begin position="265"/>
        <end position="325"/>
    </location>
</feature>
<dbReference type="GO" id="GO:0006281">
    <property type="term" value="P:DNA repair"/>
    <property type="evidence" value="ECO:0007669"/>
    <property type="project" value="UniProtKB-UniRule"/>
</dbReference>
<dbReference type="Pfam" id="PF14520">
    <property type="entry name" value="HHH_5"/>
    <property type="match status" value="1"/>
</dbReference>
<dbReference type="NCBIfam" id="NF003301">
    <property type="entry name" value="PRK04301.1"/>
    <property type="match status" value="1"/>
</dbReference>
<reference evidence="13" key="1">
    <citation type="submission" date="2023-06" db="EMBL/GenBank/DDBJ databases">
        <title>Genome sequence of Methanosarcinaceae archaeon Ag5.</title>
        <authorList>
            <person name="Protasov E."/>
            <person name="Platt K."/>
            <person name="Poehlein A."/>
            <person name="Daniel R."/>
            <person name="Brune A."/>
        </authorList>
    </citation>
    <scope>NUCLEOTIDE SEQUENCE</scope>
    <source>
        <strain evidence="13">Ag5</strain>
    </source>
</reference>
<evidence type="ECO:0000256" key="9">
    <source>
        <dbReference type="HAMAP-Rule" id="MF_00348"/>
    </source>
</evidence>
<evidence type="ECO:0000256" key="5">
    <source>
        <dbReference type="ARBA" id="ARBA00022840"/>
    </source>
</evidence>
<evidence type="ECO:0000313" key="13">
    <source>
        <dbReference type="EMBL" id="MDV0446372.1"/>
    </source>
</evidence>
<evidence type="ECO:0000256" key="8">
    <source>
        <dbReference type="ARBA" id="ARBA00025684"/>
    </source>
</evidence>
<dbReference type="PIRSF" id="PIRSF005856">
    <property type="entry name" value="Rad51"/>
    <property type="match status" value="1"/>
</dbReference>
<evidence type="ECO:0000256" key="3">
    <source>
        <dbReference type="ARBA" id="ARBA00022741"/>
    </source>
</evidence>
<dbReference type="InterPro" id="IPR010995">
    <property type="entry name" value="DNA_repair_Rad51/TF_NusA_a-hlx"/>
</dbReference>
<keyword evidence="7 9" id="KW-0233">DNA recombination</keyword>
<evidence type="ECO:0000313" key="14">
    <source>
        <dbReference type="Proteomes" id="UP001271789"/>
    </source>
</evidence>
<evidence type="ECO:0000256" key="10">
    <source>
        <dbReference type="PIRNR" id="PIRNR005856"/>
    </source>
</evidence>
<dbReference type="Proteomes" id="UP001271789">
    <property type="component" value="Unassembled WGS sequence"/>
</dbReference>
<dbReference type="SMART" id="SM00382">
    <property type="entry name" value="AAA"/>
    <property type="match status" value="1"/>
</dbReference>
<dbReference type="GO" id="GO:0006310">
    <property type="term" value="P:DNA recombination"/>
    <property type="evidence" value="ECO:0007669"/>
    <property type="project" value="UniProtKB-UniRule"/>
</dbReference>
<dbReference type="PROSITE" id="PS50162">
    <property type="entry name" value="RECA_2"/>
    <property type="match status" value="1"/>
</dbReference>
<dbReference type="RefSeq" id="WP_338098757.1">
    <property type="nucleotide sequence ID" value="NZ_JAWDKD010000003.1"/>
</dbReference>
<keyword evidence="14" id="KW-1185">Reference proteome</keyword>
<dbReference type="PANTHER" id="PTHR22942">
    <property type="entry name" value="RECA/RAD51/RADA DNA STRAND-PAIRING FAMILY MEMBER"/>
    <property type="match status" value="1"/>
</dbReference>
<dbReference type="GO" id="GO:0003684">
    <property type="term" value="F:damaged DNA binding"/>
    <property type="evidence" value="ECO:0007669"/>
    <property type="project" value="UniProtKB-UniRule"/>
</dbReference>
<comment type="caution">
    <text evidence="13">The sequence shown here is derived from an EMBL/GenBank/DDBJ whole genome shotgun (WGS) entry which is preliminary data.</text>
</comment>
<feature type="domain" description="RecA family profile 1" evidence="11">
    <location>
        <begin position="78"/>
        <end position="260"/>
    </location>
</feature>
<sequence length="325" mass="35045">MTEMLLEDLPGVGPATAEKLKEAGFATIEAIAVASPAELGTSADIGEATAAKIIAAARQAADIGGFETGDMVFERRLHIGRIKTGCSEFDELMGGGIESQSITEIYGEFGSGKTQVAHQLAVNVQLPEEYGGLDGSVIIIDTENTFRPDRIKQMVEGRANELGLELDADEILKNIHVARAYNSNHQILLVDSALDLANELKDSGRPVRLLIVDSLTAHFRAEYIGRGTLADRQQKLNKHLHGLQRFANLNNAVVLVTNQVMSKPDVFFGDPTKPIGGHILGHTATFRLYIRKSKGDKRVVKLIDSPNLPEGEAVLSVTKDGVVDA</sequence>
<evidence type="ECO:0000259" key="11">
    <source>
        <dbReference type="PROSITE" id="PS50162"/>
    </source>
</evidence>
<evidence type="ECO:0000259" key="12">
    <source>
        <dbReference type="PROSITE" id="PS50163"/>
    </source>
</evidence>
<dbReference type="FunFam" id="3.40.50.300:FF:002052">
    <property type="entry name" value="DNA repair protein RAD51 homolog"/>
    <property type="match status" value="1"/>
</dbReference>
<evidence type="ECO:0000256" key="7">
    <source>
        <dbReference type="ARBA" id="ARBA00023172"/>
    </source>
</evidence>
<dbReference type="HAMAP" id="MF_00348">
    <property type="entry name" value="RadA_arch"/>
    <property type="match status" value="1"/>
</dbReference>
<comment type="similarity">
    <text evidence="1 9 10">Belongs to the eukaryotic RecA-like protein family.</text>
</comment>
<evidence type="ECO:0000256" key="6">
    <source>
        <dbReference type="ARBA" id="ARBA00023125"/>
    </source>
</evidence>
<dbReference type="PROSITE" id="PS50163">
    <property type="entry name" value="RECA_3"/>
    <property type="match status" value="1"/>
</dbReference>
<dbReference type="NCBIfam" id="TIGR02236">
    <property type="entry name" value="recomb_radA"/>
    <property type="match status" value="1"/>
</dbReference>
<keyword evidence="6 9" id="KW-0238">DNA-binding</keyword>
<keyword evidence="4 9" id="KW-0227">DNA damage</keyword>
<evidence type="ECO:0000256" key="1">
    <source>
        <dbReference type="ARBA" id="ARBA00008050"/>
    </source>
</evidence>
<dbReference type="InterPro" id="IPR013632">
    <property type="entry name" value="Rad51_C"/>
</dbReference>
<dbReference type="InterPro" id="IPR027417">
    <property type="entry name" value="P-loop_NTPase"/>
</dbReference>
<dbReference type="Gene3D" id="1.10.150.20">
    <property type="entry name" value="5' to 3' exonuclease, C-terminal subdomain"/>
    <property type="match status" value="1"/>
</dbReference>
<keyword evidence="5 9" id="KW-0067">ATP-binding</keyword>
<accession>A0AAE4MIS1</accession>
<comment type="function">
    <text evidence="8 9 10">Involved in DNA repair and in homologous recombination. Binds and assemble on single-stranded DNA to form a nucleoprotein filament. Hydrolyzes ATP in a ssDNA-dependent manner and promotes DNA strand exchange between homologous DNA molecules.</text>
</comment>
<dbReference type="CDD" id="cd19515">
    <property type="entry name" value="archRadA"/>
    <property type="match status" value="1"/>
</dbReference>
<proteinExistence type="inferred from homology"/>
<dbReference type="InterPro" id="IPR003593">
    <property type="entry name" value="AAA+_ATPase"/>
</dbReference>
<keyword evidence="3 9" id="KW-0547">Nucleotide-binding</keyword>
<organism evidence="13 14">
    <name type="scientific">Methanolapillus africanus</name>
    <dbReference type="NCBI Taxonomy" id="3028297"/>
    <lineage>
        <taxon>Archaea</taxon>
        <taxon>Methanobacteriati</taxon>
        <taxon>Methanobacteriota</taxon>
        <taxon>Stenosarchaea group</taxon>
        <taxon>Methanomicrobia</taxon>
        <taxon>Methanosarcinales</taxon>
        <taxon>Methanosarcinaceae</taxon>
        <taxon>Methanolapillus</taxon>
    </lineage>
</organism>
<dbReference type="SUPFAM" id="SSF47794">
    <property type="entry name" value="Rad51 N-terminal domain-like"/>
    <property type="match status" value="1"/>
</dbReference>
<dbReference type="PANTHER" id="PTHR22942:SF30">
    <property type="entry name" value="MEIOTIC RECOMBINATION PROTEIN DMC1_LIM15 HOMOLOG"/>
    <property type="match status" value="1"/>
</dbReference>
<dbReference type="InterPro" id="IPR016467">
    <property type="entry name" value="DNA_recomb/repair_RecA-like"/>
</dbReference>
<dbReference type="InterPro" id="IPR011938">
    <property type="entry name" value="DNA_recomb/repair_RadA"/>
</dbReference>
<evidence type="ECO:0000256" key="2">
    <source>
        <dbReference type="ARBA" id="ARBA00018144"/>
    </source>
</evidence>
<dbReference type="InterPro" id="IPR020587">
    <property type="entry name" value="RecA_monomer-monomer_interface"/>
</dbReference>